<proteinExistence type="predicted"/>
<reference evidence="2" key="2">
    <citation type="submission" date="2009-11" db="EMBL/GenBank/DDBJ databases">
        <title>The Genome Sequence of Allomyces macrogynus strain ATCC 38327.</title>
        <authorList>
            <consortium name="The Broad Institute Genome Sequencing Platform"/>
            <person name="Russ C."/>
            <person name="Cuomo C."/>
            <person name="Shea T."/>
            <person name="Young S.K."/>
            <person name="Zeng Q."/>
            <person name="Koehrsen M."/>
            <person name="Haas B."/>
            <person name="Borodovsky M."/>
            <person name="Guigo R."/>
            <person name="Alvarado L."/>
            <person name="Berlin A."/>
            <person name="Borenstein D."/>
            <person name="Chen Z."/>
            <person name="Engels R."/>
            <person name="Freedman E."/>
            <person name="Gellesch M."/>
            <person name="Goldberg J."/>
            <person name="Griggs A."/>
            <person name="Gujja S."/>
            <person name="Heiman D."/>
            <person name="Hepburn T."/>
            <person name="Howarth C."/>
            <person name="Jen D."/>
            <person name="Larson L."/>
            <person name="Lewis B."/>
            <person name="Mehta T."/>
            <person name="Park D."/>
            <person name="Pearson M."/>
            <person name="Roberts A."/>
            <person name="Saif S."/>
            <person name="Shenoy N."/>
            <person name="Sisk P."/>
            <person name="Stolte C."/>
            <person name="Sykes S."/>
            <person name="Walk T."/>
            <person name="White J."/>
            <person name="Yandava C."/>
            <person name="Burger G."/>
            <person name="Gray M.W."/>
            <person name="Holland P.W.H."/>
            <person name="King N."/>
            <person name="Lang F.B.F."/>
            <person name="Roger A.J."/>
            <person name="Ruiz-Trillo I."/>
            <person name="Lander E."/>
            <person name="Nusbaum C."/>
        </authorList>
    </citation>
    <scope>NUCLEOTIDE SEQUENCE [LARGE SCALE GENOMIC DNA]</scope>
    <source>
        <strain evidence="2">ATCC 38327</strain>
    </source>
</reference>
<reference evidence="1 2" key="1">
    <citation type="submission" date="2009-11" db="EMBL/GenBank/DDBJ databases">
        <title>Annotation of Allomyces macrogynus ATCC 38327.</title>
        <authorList>
            <consortium name="The Broad Institute Genome Sequencing Platform"/>
            <person name="Russ C."/>
            <person name="Cuomo C."/>
            <person name="Burger G."/>
            <person name="Gray M.W."/>
            <person name="Holland P.W.H."/>
            <person name="King N."/>
            <person name="Lang F.B.F."/>
            <person name="Roger A.J."/>
            <person name="Ruiz-Trillo I."/>
            <person name="Young S.K."/>
            <person name="Zeng Q."/>
            <person name="Gargeya S."/>
            <person name="Fitzgerald M."/>
            <person name="Haas B."/>
            <person name="Abouelleil A."/>
            <person name="Alvarado L."/>
            <person name="Arachchi H.M."/>
            <person name="Berlin A."/>
            <person name="Chapman S.B."/>
            <person name="Gearin G."/>
            <person name="Goldberg J."/>
            <person name="Griggs A."/>
            <person name="Gujja S."/>
            <person name="Hansen M."/>
            <person name="Heiman D."/>
            <person name="Howarth C."/>
            <person name="Larimer J."/>
            <person name="Lui A."/>
            <person name="MacDonald P.J.P."/>
            <person name="McCowen C."/>
            <person name="Montmayeur A."/>
            <person name="Murphy C."/>
            <person name="Neiman D."/>
            <person name="Pearson M."/>
            <person name="Priest M."/>
            <person name="Roberts A."/>
            <person name="Saif S."/>
            <person name="Shea T."/>
            <person name="Sisk P."/>
            <person name="Stolte C."/>
            <person name="Sykes S."/>
            <person name="Wortman J."/>
            <person name="Nusbaum C."/>
            <person name="Birren B."/>
        </authorList>
    </citation>
    <scope>NUCLEOTIDE SEQUENCE [LARGE SCALE GENOMIC DNA]</scope>
    <source>
        <strain evidence="1 2">ATCC 38327</strain>
    </source>
</reference>
<sequence length="133" mass="14341">MAPPQAMPSDRLFDCAHTLIRNQIISSALRSLNDYVALFDPADQQYSPLASPDFFVKVSLAVGTKTVTSDHPMAFTAPRLELPGDDGRSASPKAAPVTIRFDPPLADIETGVFDGTTNITRPIESIPMVQSVI</sequence>
<dbReference type="AlphaFoldDB" id="A0A0L0S062"/>
<evidence type="ECO:0000313" key="2">
    <source>
        <dbReference type="Proteomes" id="UP000054350"/>
    </source>
</evidence>
<protein>
    <submittedName>
        <fullName evidence="1">Uncharacterized protein</fullName>
    </submittedName>
</protein>
<dbReference type="OrthoDB" id="5593012at2759"/>
<dbReference type="VEuPathDB" id="FungiDB:AMAG_17815"/>
<dbReference type="Proteomes" id="UP000054350">
    <property type="component" value="Unassembled WGS sequence"/>
</dbReference>
<evidence type="ECO:0000313" key="1">
    <source>
        <dbReference type="EMBL" id="KNE55719.1"/>
    </source>
</evidence>
<organism evidence="1 2">
    <name type="scientific">Allomyces macrogynus (strain ATCC 38327)</name>
    <name type="common">Allomyces javanicus var. macrogynus</name>
    <dbReference type="NCBI Taxonomy" id="578462"/>
    <lineage>
        <taxon>Eukaryota</taxon>
        <taxon>Fungi</taxon>
        <taxon>Fungi incertae sedis</taxon>
        <taxon>Blastocladiomycota</taxon>
        <taxon>Blastocladiomycetes</taxon>
        <taxon>Blastocladiales</taxon>
        <taxon>Blastocladiaceae</taxon>
        <taxon>Allomyces</taxon>
    </lineage>
</organism>
<name>A0A0L0S062_ALLM3</name>
<dbReference type="EMBL" id="GG745329">
    <property type="protein sequence ID" value="KNE55719.1"/>
    <property type="molecule type" value="Genomic_DNA"/>
</dbReference>
<gene>
    <name evidence="1" type="ORF">AMAG_17815</name>
</gene>
<keyword evidence="2" id="KW-1185">Reference proteome</keyword>
<accession>A0A0L0S062</accession>